<sequence length="33" mass="3433">PRQPHRRRVRDAERKAAGGGGSPGAAPEPVPAM</sequence>
<feature type="non-terminal residue" evidence="2">
    <location>
        <position position="1"/>
    </location>
</feature>
<organism evidence="2">
    <name type="scientific">uncultured Microvirga sp</name>
    <dbReference type="NCBI Taxonomy" id="412392"/>
    <lineage>
        <taxon>Bacteria</taxon>
        <taxon>Pseudomonadati</taxon>
        <taxon>Pseudomonadota</taxon>
        <taxon>Alphaproteobacteria</taxon>
        <taxon>Hyphomicrobiales</taxon>
        <taxon>Methylobacteriaceae</taxon>
        <taxon>Microvirga</taxon>
        <taxon>environmental samples</taxon>
    </lineage>
</organism>
<reference evidence="2" key="1">
    <citation type="submission" date="2020-02" db="EMBL/GenBank/DDBJ databases">
        <authorList>
            <person name="Meier V. D."/>
        </authorList>
    </citation>
    <scope>NUCLEOTIDE SEQUENCE</scope>
    <source>
        <strain evidence="2">AVDCRST_MAG90</strain>
    </source>
</reference>
<dbReference type="AlphaFoldDB" id="A0A6J4KX19"/>
<evidence type="ECO:0000256" key="1">
    <source>
        <dbReference type="SAM" id="MobiDB-lite"/>
    </source>
</evidence>
<evidence type="ECO:0000313" key="2">
    <source>
        <dbReference type="EMBL" id="CAA9317363.1"/>
    </source>
</evidence>
<feature type="non-terminal residue" evidence="2">
    <location>
        <position position="33"/>
    </location>
</feature>
<gene>
    <name evidence="2" type="ORF">AVDCRST_MAG90-808</name>
</gene>
<proteinExistence type="predicted"/>
<accession>A0A6J4KX19</accession>
<feature type="region of interest" description="Disordered" evidence="1">
    <location>
        <begin position="1"/>
        <end position="33"/>
    </location>
</feature>
<protein>
    <submittedName>
        <fullName evidence="2">Uncharacterized protein</fullName>
    </submittedName>
</protein>
<dbReference type="EMBL" id="CADCUC010000155">
    <property type="protein sequence ID" value="CAA9317363.1"/>
    <property type="molecule type" value="Genomic_DNA"/>
</dbReference>
<name>A0A6J4KX19_9HYPH</name>